<dbReference type="AlphaFoldDB" id="A0A177XWR8"/>
<protein>
    <recommendedName>
        <fullName evidence="1">Immunity MXAN-0049 protein domain-containing protein</fullName>
    </recommendedName>
</protein>
<dbReference type="Pfam" id="PF07791">
    <property type="entry name" value="Imm11"/>
    <property type="match status" value="1"/>
</dbReference>
<dbReference type="EMBL" id="LLEI02000053">
    <property type="protein sequence ID" value="OAJ93062.1"/>
    <property type="molecule type" value="Genomic_DNA"/>
</dbReference>
<feature type="domain" description="Immunity MXAN-0049 protein" evidence="1">
    <location>
        <begin position="60"/>
        <end position="162"/>
    </location>
</feature>
<proteinExistence type="predicted"/>
<dbReference type="InterPro" id="IPR012433">
    <property type="entry name" value="Imm11"/>
</dbReference>
<dbReference type="RefSeq" id="WP_054961369.1">
    <property type="nucleotide sequence ID" value="NZ_LLEI02000053.1"/>
</dbReference>
<reference evidence="2 3" key="1">
    <citation type="journal article" date="2016" name="Syst. Appl. Microbiol.">
        <title>Vibrio bivalvicida sp. nov., a novel larval pathogen for bivalve molluscs reared in a hatchery.</title>
        <authorList>
            <person name="Dubert J."/>
            <person name="Romalde J.L."/>
            <person name="Prado S."/>
            <person name="Barja J.L."/>
        </authorList>
    </citation>
    <scope>NUCLEOTIDE SEQUENCE [LARGE SCALE GENOMIC DNA]</scope>
    <source>
        <strain evidence="2 3">605</strain>
    </source>
</reference>
<name>A0A177XWR8_9VIBR</name>
<evidence type="ECO:0000259" key="1">
    <source>
        <dbReference type="Pfam" id="PF07791"/>
    </source>
</evidence>
<comment type="caution">
    <text evidence="2">The sequence shown here is derived from an EMBL/GenBank/DDBJ whole genome shotgun (WGS) entry which is preliminary data.</text>
</comment>
<evidence type="ECO:0000313" key="2">
    <source>
        <dbReference type="EMBL" id="OAJ93062.1"/>
    </source>
</evidence>
<evidence type="ECO:0000313" key="3">
    <source>
        <dbReference type="Proteomes" id="UP000078406"/>
    </source>
</evidence>
<gene>
    <name evidence="2" type="ORF">APB76_17860</name>
</gene>
<organism evidence="2 3">
    <name type="scientific">Vibrio bivalvicida</name>
    <dbReference type="NCBI Taxonomy" id="1276888"/>
    <lineage>
        <taxon>Bacteria</taxon>
        <taxon>Pseudomonadati</taxon>
        <taxon>Pseudomonadota</taxon>
        <taxon>Gammaproteobacteria</taxon>
        <taxon>Vibrionales</taxon>
        <taxon>Vibrionaceae</taxon>
        <taxon>Vibrio</taxon>
        <taxon>Vibrio oreintalis group</taxon>
    </lineage>
</organism>
<sequence>MKFSIISENYQVSSTSFTCVDNREPLYSKADYEPTSSAEPIVWEATDGSIKGVGNIADNGDLCVSKKFAELVMSFDPFGIECYPAELRLQDGVLKNRYLLALNNVIDVIDESKSRTRKSPKRNKILIMDLYLSEEKLLNTPFNKRVLFRVKGAETATIFCEEIYDLARKSSLFEDLRMFELDCDQEVPKY</sequence>
<dbReference type="Proteomes" id="UP000078406">
    <property type="component" value="Unassembled WGS sequence"/>
</dbReference>
<accession>A0A177XWR8</accession>